<organism evidence="8 9">
    <name type="scientific">Dichanthelium oligosanthes</name>
    <dbReference type="NCBI Taxonomy" id="888268"/>
    <lineage>
        <taxon>Eukaryota</taxon>
        <taxon>Viridiplantae</taxon>
        <taxon>Streptophyta</taxon>
        <taxon>Embryophyta</taxon>
        <taxon>Tracheophyta</taxon>
        <taxon>Spermatophyta</taxon>
        <taxon>Magnoliopsida</taxon>
        <taxon>Liliopsida</taxon>
        <taxon>Poales</taxon>
        <taxon>Poaceae</taxon>
        <taxon>PACMAD clade</taxon>
        <taxon>Panicoideae</taxon>
        <taxon>Panicodae</taxon>
        <taxon>Paniceae</taxon>
        <taxon>Dichantheliinae</taxon>
        <taxon>Dichanthelium</taxon>
    </lineage>
</organism>
<feature type="domain" description="GST N-terminal" evidence="6">
    <location>
        <begin position="3"/>
        <end position="84"/>
    </location>
</feature>
<gene>
    <name evidence="8" type="ORF">BAE44_0011787</name>
</gene>
<accession>A0A1E5VPX6</accession>
<dbReference type="AlphaFoldDB" id="A0A1E5VPX6"/>
<dbReference type="PROSITE" id="PS50405">
    <property type="entry name" value="GST_CTER"/>
    <property type="match status" value="3"/>
</dbReference>
<keyword evidence="9" id="KW-1185">Reference proteome</keyword>
<dbReference type="STRING" id="888268.A0A1E5VPX6"/>
<evidence type="ECO:0000256" key="5">
    <source>
        <dbReference type="SAM" id="MobiDB-lite"/>
    </source>
</evidence>
<dbReference type="PANTHER" id="PTHR43900">
    <property type="entry name" value="GLUTATHIONE S-TRANSFERASE RHO"/>
    <property type="match status" value="1"/>
</dbReference>
<dbReference type="Pfam" id="PF02798">
    <property type="entry name" value="GST_N"/>
    <property type="match status" value="4"/>
</dbReference>
<feature type="compositionally biased region" description="Low complexity" evidence="5">
    <location>
        <begin position="700"/>
        <end position="717"/>
    </location>
</feature>
<sequence>MAAPVTVYGPVISPAVARVAACLLEKDVPFQIEPVDMSKGEHKSPSFLKLQPFGQVPAFKDHLTTVFESRAICRYICDQYADRGNQTLFGKKEDGAVGRAAIEQWIEAEGQSFNPPSLAIIFQLAFAPMMGRATDLAMVEQNEVKLTKVLDVYDQRLGESQYFAGDDFSLADLVHLPNADFLVNRTNKAGLITERKNLASLSKRSSKSKGSMAACLQVFGQPSSTDVARVLTCLFEKKLEFELVRVDTFKTHHKLPEFIRLRDPNGQVTFKHGDKTLVDSRDICRYVCNQFPNDGIKTLYGPGALERASIEQWLQAEAQNFGPPSSALVFQLAFVPHLSHLGVRQDYAVIAENEDKLKQVFGQPASTDVARVLTCLFEKNLEFELVRIDSFKKSHKLPEFIKLRDPTGQVTFKHGDKTIVDWRAICRYLCTSFPEDGNKKLYGTGSLERASIEQWLQAESQSFDAPSSELVFQLAFAPHLKDVHPDEARIAENEKKLQNILGVYDEILSQHEFLAGDDFTLADLSHLPNSHYIVSSSDRGRKLFTAKKHVAKWYDRISTRESWMQQPLSEMASVKVFGSPTSAEVARVLMCLFEKDVEFGLIRVDAYRGTKRMPQYLKLQPHGEALTFEDENTTLCESRGILRHISHKYAKQGNPYLIGTGALERASIEQWLQTEAQSFDSPSTEMVYSLALLPPNLPKQQNDNGNGNSYSGNQQASTQKEEEMLKLFEQRKKDLEKLLDIYEQRLEETKYLAGDNFTIADLSHLPNADRLVSDPRSRRLFESRKNVSRWWNHVSSRETWQYVKSLQRPPPAASKNGQQQ</sequence>
<dbReference type="FunFam" id="1.20.1050.10:FF:000004">
    <property type="entry name" value="Glutathione S-transferase F2"/>
    <property type="match status" value="2"/>
</dbReference>
<feature type="domain" description="GST C-terminal" evidence="7">
    <location>
        <begin position="95"/>
        <end position="241"/>
    </location>
</feature>
<dbReference type="InterPro" id="IPR010987">
    <property type="entry name" value="Glutathione-S-Trfase_C-like"/>
</dbReference>
<feature type="domain" description="GST N-terminal" evidence="6">
    <location>
        <begin position="572"/>
        <end position="653"/>
    </location>
</feature>
<evidence type="ECO:0000256" key="4">
    <source>
        <dbReference type="ARBA" id="ARBA00047960"/>
    </source>
</evidence>
<evidence type="ECO:0000256" key="3">
    <source>
        <dbReference type="ARBA" id="ARBA00022679"/>
    </source>
</evidence>
<comment type="similarity">
    <text evidence="1">Belongs to the GST superfamily. Phi family.</text>
</comment>
<dbReference type="Pfam" id="PF00043">
    <property type="entry name" value="GST_C"/>
    <property type="match status" value="3"/>
</dbReference>
<evidence type="ECO:0000313" key="8">
    <source>
        <dbReference type="EMBL" id="OEL27195.1"/>
    </source>
</evidence>
<dbReference type="OrthoDB" id="422574at2759"/>
<evidence type="ECO:0000259" key="7">
    <source>
        <dbReference type="PROSITE" id="PS50405"/>
    </source>
</evidence>
<dbReference type="Proteomes" id="UP000095767">
    <property type="component" value="Unassembled WGS sequence"/>
</dbReference>
<dbReference type="EMBL" id="LWDX02033097">
    <property type="protein sequence ID" value="OEL27195.1"/>
    <property type="molecule type" value="Genomic_DNA"/>
</dbReference>
<evidence type="ECO:0000259" key="6">
    <source>
        <dbReference type="PROSITE" id="PS50404"/>
    </source>
</evidence>
<dbReference type="GO" id="GO:0004364">
    <property type="term" value="F:glutathione transferase activity"/>
    <property type="evidence" value="ECO:0007669"/>
    <property type="project" value="UniProtKB-EC"/>
</dbReference>
<dbReference type="SFLD" id="SFLDG01154">
    <property type="entry name" value="Main.5:_Phi-like"/>
    <property type="match status" value="1"/>
</dbReference>
<feature type="domain" description="GST N-terminal" evidence="6">
    <location>
        <begin position="214"/>
        <end position="295"/>
    </location>
</feature>
<dbReference type="SUPFAM" id="SSF47616">
    <property type="entry name" value="GST C-terminal domain-like"/>
    <property type="match status" value="4"/>
</dbReference>
<feature type="region of interest" description="Disordered" evidence="5">
    <location>
        <begin position="695"/>
        <end position="720"/>
    </location>
</feature>
<dbReference type="Gene3D" id="3.40.30.10">
    <property type="entry name" value="Glutaredoxin"/>
    <property type="match status" value="4"/>
</dbReference>
<dbReference type="CDD" id="cd03187">
    <property type="entry name" value="GST_C_Phi"/>
    <property type="match status" value="1"/>
</dbReference>
<dbReference type="CDD" id="cd03053">
    <property type="entry name" value="GST_N_Phi"/>
    <property type="match status" value="1"/>
</dbReference>
<dbReference type="EC" id="2.5.1.18" evidence="2"/>
<dbReference type="FunFam" id="1.20.1050.10:FF:000103">
    <property type="entry name" value="Glutathione S-transferase F9"/>
    <property type="match status" value="1"/>
</dbReference>
<dbReference type="FunFam" id="3.40.30.10:FF:000231">
    <property type="entry name" value="Glutathione S-transferase PARB"/>
    <property type="match status" value="1"/>
</dbReference>
<dbReference type="PANTHER" id="PTHR43900:SF88">
    <property type="entry name" value="GLUTATHIONE TRANSFERASE"/>
    <property type="match status" value="1"/>
</dbReference>
<dbReference type="SUPFAM" id="SSF52833">
    <property type="entry name" value="Thioredoxin-like"/>
    <property type="match status" value="4"/>
</dbReference>
<comment type="caution">
    <text evidence="8">The sequence shown here is derived from an EMBL/GenBank/DDBJ whole genome shotgun (WGS) entry which is preliminary data.</text>
</comment>
<feature type="domain" description="GST N-terminal" evidence="6">
    <location>
        <begin position="356"/>
        <end position="437"/>
    </location>
</feature>
<dbReference type="GO" id="GO:0005737">
    <property type="term" value="C:cytoplasm"/>
    <property type="evidence" value="ECO:0007669"/>
    <property type="project" value="TreeGrafter"/>
</dbReference>
<dbReference type="InterPro" id="IPR034347">
    <property type="entry name" value="GST_Phi_C"/>
</dbReference>
<dbReference type="InterPro" id="IPR004046">
    <property type="entry name" value="GST_C"/>
</dbReference>
<name>A0A1E5VPX6_9POAL</name>
<dbReference type="InterPro" id="IPR004045">
    <property type="entry name" value="Glutathione_S-Trfase_N"/>
</dbReference>
<dbReference type="InterPro" id="IPR036249">
    <property type="entry name" value="Thioredoxin-like_sf"/>
</dbReference>
<dbReference type="PROSITE" id="PS50404">
    <property type="entry name" value="GST_NTER"/>
    <property type="match status" value="4"/>
</dbReference>
<dbReference type="GO" id="GO:0009635">
    <property type="term" value="P:response to herbicide"/>
    <property type="evidence" value="ECO:0007669"/>
    <property type="project" value="UniProtKB-ARBA"/>
</dbReference>
<protein>
    <recommendedName>
        <fullName evidence="2">glutathione transferase</fullName>
        <ecNumber evidence="2">2.5.1.18</ecNumber>
    </recommendedName>
</protein>
<reference evidence="8 9" key="1">
    <citation type="submission" date="2016-09" db="EMBL/GenBank/DDBJ databases">
        <title>The draft genome of Dichanthelium oligosanthes: A C3 panicoid grass species.</title>
        <authorList>
            <person name="Studer A.J."/>
            <person name="Schnable J.C."/>
            <person name="Brutnell T.P."/>
        </authorList>
    </citation>
    <scope>NUCLEOTIDE SEQUENCE [LARGE SCALE GENOMIC DNA]</scope>
    <source>
        <strain evidence="9">cv. Kellogg 1175</strain>
        <tissue evidence="8">Leaf</tissue>
    </source>
</reference>
<dbReference type="GO" id="GO:0006749">
    <property type="term" value="P:glutathione metabolic process"/>
    <property type="evidence" value="ECO:0007669"/>
    <property type="project" value="TreeGrafter"/>
</dbReference>
<proteinExistence type="inferred from homology"/>
<feature type="domain" description="GST C-terminal" evidence="7">
    <location>
        <begin position="661"/>
        <end position="813"/>
    </location>
</feature>
<keyword evidence="3 8" id="KW-0808">Transferase</keyword>
<dbReference type="Gene3D" id="1.20.1050.10">
    <property type="match status" value="4"/>
</dbReference>
<dbReference type="SFLD" id="SFLDS00019">
    <property type="entry name" value="Glutathione_Transferase_(cytos"/>
    <property type="match status" value="3"/>
</dbReference>
<dbReference type="FunFam" id="3.40.30.10:FF:000016">
    <property type="entry name" value="Glutathione S-transferase F2"/>
    <property type="match status" value="3"/>
</dbReference>
<dbReference type="InterPro" id="IPR036282">
    <property type="entry name" value="Glutathione-S-Trfase_C_sf"/>
</dbReference>
<dbReference type="GO" id="GO:0043295">
    <property type="term" value="F:glutathione binding"/>
    <property type="evidence" value="ECO:0007669"/>
    <property type="project" value="TreeGrafter"/>
</dbReference>
<comment type="catalytic activity">
    <reaction evidence="4">
        <text>RX + glutathione = an S-substituted glutathione + a halide anion + H(+)</text>
        <dbReference type="Rhea" id="RHEA:16437"/>
        <dbReference type="ChEBI" id="CHEBI:15378"/>
        <dbReference type="ChEBI" id="CHEBI:16042"/>
        <dbReference type="ChEBI" id="CHEBI:17792"/>
        <dbReference type="ChEBI" id="CHEBI:57925"/>
        <dbReference type="ChEBI" id="CHEBI:90779"/>
        <dbReference type="EC" id="2.5.1.18"/>
    </reaction>
</comment>
<feature type="domain" description="GST C-terminal" evidence="7">
    <location>
        <begin position="445"/>
        <end position="577"/>
    </location>
</feature>
<evidence type="ECO:0000256" key="1">
    <source>
        <dbReference type="ARBA" id="ARBA00010128"/>
    </source>
</evidence>
<dbReference type="SFLD" id="SFLDG00358">
    <property type="entry name" value="Main_(cytGST)"/>
    <property type="match status" value="3"/>
</dbReference>
<evidence type="ECO:0000256" key="2">
    <source>
        <dbReference type="ARBA" id="ARBA00012452"/>
    </source>
</evidence>
<dbReference type="InterPro" id="IPR040079">
    <property type="entry name" value="Glutathione_S-Trfase"/>
</dbReference>
<evidence type="ECO:0000313" key="9">
    <source>
        <dbReference type="Proteomes" id="UP000095767"/>
    </source>
</evidence>